<sequence>MKFFLKMIVNCSIKT</sequence>
<comment type="caution">
    <text evidence="1">The sequence shown here is derived from an EMBL/GenBank/DDBJ whole genome shotgun (WGS) entry which is preliminary data.</text>
</comment>
<keyword evidence="2" id="KW-1185">Reference proteome</keyword>
<dbReference type="EMBL" id="REGN01003070">
    <property type="protein sequence ID" value="RNA24692.1"/>
    <property type="molecule type" value="Genomic_DNA"/>
</dbReference>
<reference evidence="1 2" key="1">
    <citation type="journal article" date="2018" name="Sci. Rep.">
        <title>Genomic signatures of local adaptation to the degree of environmental predictability in rotifers.</title>
        <authorList>
            <person name="Franch-Gras L."/>
            <person name="Hahn C."/>
            <person name="Garcia-Roger E.M."/>
            <person name="Carmona M.J."/>
            <person name="Serra M."/>
            <person name="Gomez A."/>
        </authorList>
    </citation>
    <scope>NUCLEOTIDE SEQUENCE [LARGE SCALE GENOMIC DNA]</scope>
    <source>
        <strain evidence="1">HYR1</strain>
    </source>
</reference>
<protein>
    <submittedName>
        <fullName evidence="1">Uncharacterized protein</fullName>
    </submittedName>
</protein>
<accession>A0A3M7RMA4</accession>
<evidence type="ECO:0000313" key="2">
    <source>
        <dbReference type="Proteomes" id="UP000276133"/>
    </source>
</evidence>
<name>A0A3M7RMA4_BRAPC</name>
<evidence type="ECO:0000313" key="1">
    <source>
        <dbReference type="EMBL" id="RNA24692.1"/>
    </source>
</evidence>
<organism evidence="1 2">
    <name type="scientific">Brachionus plicatilis</name>
    <name type="common">Marine rotifer</name>
    <name type="synonym">Brachionus muelleri</name>
    <dbReference type="NCBI Taxonomy" id="10195"/>
    <lineage>
        <taxon>Eukaryota</taxon>
        <taxon>Metazoa</taxon>
        <taxon>Spiralia</taxon>
        <taxon>Gnathifera</taxon>
        <taxon>Rotifera</taxon>
        <taxon>Eurotatoria</taxon>
        <taxon>Monogononta</taxon>
        <taxon>Pseudotrocha</taxon>
        <taxon>Ploima</taxon>
        <taxon>Brachionidae</taxon>
        <taxon>Brachionus</taxon>
    </lineage>
</organism>
<dbReference type="Proteomes" id="UP000276133">
    <property type="component" value="Unassembled WGS sequence"/>
</dbReference>
<gene>
    <name evidence="1" type="ORF">BpHYR1_001592</name>
</gene>
<proteinExistence type="predicted"/>